<sequence length="216" mass="23178">MCRKILLAFVVCVTFFYTGCSDDSDSSSNDQVQLSGKVIDGYVSNAQVNVYSDRNFENIIGSGITDADGNFSINVNSEDIPPEIYLKSSGGIDNDTGLVAPTMVFIGELNDNNSYNISPLTNEIFKEFAFKNTGLDIDQAAGEVANLMEITSVSDLYSDPLLSPLLMEKLNKVLFSGTLLSSLAPGEYKTVGLGVCDSLNGQTGINVGDTGYSNLW</sequence>
<reference evidence="1 2" key="1">
    <citation type="submission" date="2019-08" db="EMBL/GenBank/DDBJ databases">
        <title>Genomic characterization of a novel candidate phylum (ARYD3) from a high temperature, high salinity tertiary oil reservoir in north central Oklahoma, USA.</title>
        <authorList>
            <person name="Youssef N.H."/>
            <person name="Yadav A."/>
            <person name="Elshahed M.S."/>
        </authorList>
    </citation>
    <scope>NUCLEOTIDE SEQUENCE [LARGE SCALE GENOMIC DNA]</scope>
    <source>
        <strain evidence="1">ARYD1</strain>
    </source>
</reference>
<dbReference type="Proteomes" id="UP000323337">
    <property type="component" value="Unassembled WGS sequence"/>
</dbReference>
<accession>A0A5D0MVQ1</accession>
<dbReference type="EMBL" id="VSIV01000027">
    <property type="protein sequence ID" value="TYB36216.1"/>
    <property type="molecule type" value="Genomic_DNA"/>
</dbReference>
<feature type="non-terminal residue" evidence="1">
    <location>
        <position position="216"/>
    </location>
</feature>
<name>A0A5D0MVQ1_FLESI</name>
<organism evidence="1 2">
    <name type="scientific">Flexistipes sinusarabici</name>
    <dbReference type="NCBI Taxonomy" id="2352"/>
    <lineage>
        <taxon>Bacteria</taxon>
        <taxon>Pseudomonadati</taxon>
        <taxon>Deferribacterota</taxon>
        <taxon>Deferribacteres</taxon>
        <taxon>Deferribacterales</taxon>
        <taxon>Flexistipitaceae</taxon>
        <taxon>Flexistipes</taxon>
    </lineage>
</organism>
<gene>
    <name evidence="1" type="ORF">FXF49_00885</name>
</gene>
<evidence type="ECO:0000313" key="2">
    <source>
        <dbReference type="Proteomes" id="UP000323337"/>
    </source>
</evidence>
<comment type="caution">
    <text evidence="1">The sequence shown here is derived from an EMBL/GenBank/DDBJ whole genome shotgun (WGS) entry which is preliminary data.</text>
</comment>
<evidence type="ECO:0000313" key="1">
    <source>
        <dbReference type="EMBL" id="TYB36216.1"/>
    </source>
</evidence>
<protein>
    <submittedName>
        <fullName evidence="1">Uncharacterized protein</fullName>
    </submittedName>
</protein>
<dbReference type="AlphaFoldDB" id="A0A5D0MVQ1"/>
<proteinExistence type="predicted"/>